<keyword evidence="1" id="KW-0175">Coiled coil</keyword>
<comment type="caution">
    <text evidence="2">The sequence shown here is derived from an EMBL/GenBank/DDBJ whole genome shotgun (WGS) entry which is preliminary data.</text>
</comment>
<name>A0ABV6VPR5_9ACTN</name>
<evidence type="ECO:0000313" key="3">
    <source>
        <dbReference type="Proteomes" id="UP001592531"/>
    </source>
</evidence>
<accession>A0ABV6VPR5</accession>
<proteinExistence type="predicted"/>
<reference evidence="2 3" key="1">
    <citation type="submission" date="2024-09" db="EMBL/GenBank/DDBJ databases">
        <authorList>
            <person name="Lee S.D."/>
        </authorList>
    </citation>
    <scope>NUCLEOTIDE SEQUENCE [LARGE SCALE GENOMIC DNA]</scope>
    <source>
        <strain evidence="2 3">N8-3</strain>
    </source>
</reference>
<protein>
    <submittedName>
        <fullName evidence="2">Uncharacterized protein</fullName>
    </submittedName>
</protein>
<dbReference type="Proteomes" id="UP001592531">
    <property type="component" value="Unassembled WGS sequence"/>
</dbReference>
<feature type="coiled-coil region" evidence="1">
    <location>
        <begin position="52"/>
        <end position="79"/>
    </location>
</feature>
<evidence type="ECO:0000256" key="1">
    <source>
        <dbReference type="SAM" id="Coils"/>
    </source>
</evidence>
<organism evidence="2 3">
    <name type="scientific">Streptacidiphilus cavernicola</name>
    <dbReference type="NCBI Taxonomy" id="3342716"/>
    <lineage>
        <taxon>Bacteria</taxon>
        <taxon>Bacillati</taxon>
        <taxon>Actinomycetota</taxon>
        <taxon>Actinomycetes</taxon>
        <taxon>Kitasatosporales</taxon>
        <taxon>Streptomycetaceae</taxon>
        <taxon>Streptacidiphilus</taxon>
    </lineage>
</organism>
<dbReference type="EMBL" id="JBHFAB010000002">
    <property type="protein sequence ID" value="MFC1415673.1"/>
    <property type="molecule type" value="Genomic_DNA"/>
</dbReference>
<gene>
    <name evidence="2" type="ORF">ACEZDE_03305</name>
</gene>
<evidence type="ECO:0000313" key="2">
    <source>
        <dbReference type="EMBL" id="MFC1415673.1"/>
    </source>
</evidence>
<dbReference type="RefSeq" id="WP_380531789.1">
    <property type="nucleotide sequence ID" value="NZ_JBHFAB010000002.1"/>
</dbReference>
<keyword evidence="3" id="KW-1185">Reference proteome</keyword>
<sequence>MDHQQPQPPQEAAESARQVERTAALLGRLLSAAERSGGERSGAESALSAAEVGSALGMFEELRNRIDRLETQLVIEGRRRGMDWKAIAGHQGFNSSQAASQRYQRLVTRLEEIRQGVR</sequence>